<gene>
    <name evidence="2" type="ORF">GYA37_00755</name>
</gene>
<dbReference type="Proteomes" id="UP000590542">
    <property type="component" value="Unassembled WGS sequence"/>
</dbReference>
<dbReference type="EMBL" id="JAAZNV010000006">
    <property type="protein sequence ID" value="NMB91357.1"/>
    <property type="molecule type" value="Genomic_DNA"/>
</dbReference>
<protein>
    <submittedName>
        <fullName evidence="2">Uncharacterized protein</fullName>
    </submittedName>
</protein>
<dbReference type="AlphaFoldDB" id="A0A7X9HSI4"/>
<keyword evidence="1" id="KW-1133">Transmembrane helix</keyword>
<feature type="transmembrane region" description="Helical" evidence="1">
    <location>
        <begin position="58"/>
        <end position="80"/>
    </location>
</feature>
<comment type="caution">
    <text evidence="2">The sequence shown here is derived from an EMBL/GenBank/DDBJ whole genome shotgun (WGS) entry which is preliminary data.</text>
</comment>
<proteinExistence type="predicted"/>
<accession>A0A7X9HSI4</accession>
<organism evidence="2 3">
    <name type="scientific">candidate division WWE3 bacterium</name>
    <dbReference type="NCBI Taxonomy" id="2053526"/>
    <lineage>
        <taxon>Bacteria</taxon>
        <taxon>Katanobacteria</taxon>
    </lineage>
</organism>
<reference evidence="2 3" key="1">
    <citation type="journal article" date="2020" name="Biotechnol. Biofuels">
        <title>New insights from the biogas microbiome by comprehensive genome-resolved metagenomics of nearly 1600 species originating from multiple anaerobic digesters.</title>
        <authorList>
            <person name="Campanaro S."/>
            <person name="Treu L."/>
            <person name="Rodriguez-R L.M."/>
            <person name="Kovalovszki A."/>
            <person name="Ziels R.M."/>
            <person name="Maus I."/>
            <person name="Zhu X."/>
            <person name="Kougias P.G."/>
            <person name="Basile A."/>
            <person name="Luo G."/>
            <person name="Schluter A."/>
            <person name="Konstantinidis K.T."/>
            <person name="Angelidaki I."/>
        </authorList>
    </citation>
    <scope>NUCLEOTIDE SEQUENCE [LARGE SCALE GENOMIC DNA]</scope>
    <source>
        <strain evidence="2">AS27yjCOA_202</strain>
    </source>
</reference>
<name>A0A7X9HSI4_UNCKA</name>
<evidence type="ECO:0000313" key="3">
    <source>
        <dbReference type="Proteomes" id="UP000590542"/>
    </source>
</evidence>
<evidence type="ECO:0000256" key="1">
    <source>
        <dbReference type="SAM" id="Phobius"/>
    </source>
</evidence>
<keyword evidence="1" id="KW-0812">Transmembrane</keyword>
<sequence>MPEEQITNSKQTSQEIPLQQEEDTILNSIPNTKSNVESVIDIEKKEMEIKKKKKRFKFILTVLIISILLLTLVPIVVNFYKRSYIKNKPIVQTIEEEDKKIKVEDIQVEKKIQHNSDSLSISLEYLDKAKLLESAEGDGQIKKLEIIYEKQPSSDTSASVTEDNLKEGYIFKVSTFITTQRELDEIVQVKKDAFTIKCPQTATLSDINETTIDGIEGRTFEVTNCGSDYKLTYIVKGTLNYEFAQVVKGDIGYKQVYKAETEDILSSLKFYLDKTDRGPLETFISTPYGFQFEHPKFSLECCEISNPASKNAEKIVVLGDTSTFIDKNNFDGIGIFVDKSYDEDFNTYMEVQKKTLVDDYIVVKGEAPKLEEKSLKVGDKNGLMLKGYSWRGEDLIYVNISPGSSRNIVLVISIKNMSGVSFEKKVDEILKSFKYVVSDQ</sequence>
<evidence type="ECO:0000313" key="2">
    <source>
        <dbReference type="EMBL" id="NMB91357.1"/>
    </source>
</evidence>
<keyword evidence="1" id="KW-0472">Membrane</keyword>